<feature type="region of interest" description="Disordered" evidence="1">
    <location>
        <begin position="19"/>
        <end position="38"/>
    </location>
</feature>
<organism evidence="2 3">
    <name type="scientific">Streptomyces luteolifulvus</name>
    <dbReference type="NCBI Taxonomy" id="2615112"/>
    <lineage>
        <taxon>Bacteria</taxon>
        <taxon>Bacillati</taxon>
        <taxon>Actinomycetota</taxon>
        <taxon>Actinomycetes</taxon>
        <taxon>Kitasatosporales</taxon>
        <taxon>Streptomycetaceae</taxon>
        <taxon>Streptomyces</taxon>
    </lineage>
</organism>
<gene>
    <name evidence="2" type="ORF">F7R91_14575</name>
</gene>
<sequence length="69" mass="7493">MSAADIAAHEAASYVRRPRKVLATSPAGHPRGSRPAEELARQFRDHGVPATVVQDIRTDRFLIVEEAGS</sequence>
<accession>A0A6H9V069</accession>
<proteinExistence type="predicted"/>
<dbReference type="AlphaFoldDB" id="A0A6H9V069"/>
<evidence type="ECO:0000313" key="3">
    <source>
        <dbReference type="Proteomes" id="UP000442707"/>
    </source>
</evidence>
<dbReference type="Proteomes" id="UP000442707">
    <property type="component" value="Unassembled WGS sequence"/>
</dbReference>
<reference evidence="2 3" key="1">
    <citation type="submission" date="2019-09" db="EMBL/GenBank/DDBJ databases">
        <title>Screening of Novel Bioactive Compounds from Soil-Associated.</title>
        <authorList>
            <person name="Zhao S."/>
        </authorList>
    </citation>
    <scope>NUCLEOTIDE SEQUENCE [LARGE SCALE GENOMIC DNA]</scope>
    <source>
        <strain evidence="2 3">HIT-DPA4</strain>
    </source>
</reference>
<name>A0A6H9V069_9ACTN</name>
<evidence type="ECO:0000313" key="2">
    <source>
        <dbReference type="EMBL" id="KAB1146911.1"/>
    </source>
</evidence>
<dbReference type="EMBL" id="VZRB01000008">
    <property type="protein sequence ID" value="KAB1146911.1"/>
    <property type="molecule type" value="Genomic_DNA"/>
</dbReference>
<protein>
    <submittedName>
        <fullName evidence="2">Uncharacterized protein</fullName>
    </submittedName>
</protein>
<comment type="caution">
    <text evidence="2">The sequence shown here is derived from an EMBL/GenBank/DDBJ whole genome shotgun (WGS) entry which is preliminary data.</text>
</comment>
<evidence type="ECO:0000256" key="1">
    <source>
        <dbReference type="SAM" id="MobiDB-lite"/>
    </source>
</evidence>
<keyword evidence="3" id="KW-1185">Reference proteome</keyword>